<sequence>MEDFLDKIKKKLSVDNILDLMKDGKLKEEIKQTLTAKMNLNEKPRFGEGKSSEDSSNLDPNSIEIVQPTVTPEQSKPVVGEQLNDKTESNKNNFNVLQKPNIQSKNENTESLKKSEEISFYD</sequence>
<organism evidence="2 3">
    <name type="scientific">Parnassius mnemosyne</name>
    <name type="common">clouded apollo</name>
    <dbReference type="NCBI Taxonomy" id="213953"/>
    <lineage>
        <taxon>Eukaryota</taxon>
        <taxon>Metazoa</taxon>
        <taxon>Ecdysozoa</taxon>
        <taxon>Arthropoda</taxon>
        <taxon>Hexapoda</taxon>
        <taxon>Insecta</taxon>
        <taxon>Pterygota</taxon>
        <taxon>Neoptera</taxon>
        <taxon>Endopterygota</taxon>
        <taxon>Lepidoptera</taxon>
        <taxon>Glossata</taxon>
        <taxon>Ditrysia</taxon>
        <taxon>Papilionoidea</taxon>
        <taxon>Papilionidae</taxon>
        <taxon>Parnassiinae</taxon>
        <taxon>Parnassini</taxon>
        <taxon>Parnassius</taxon>
        <taxon>Driopa</taxon>
    </lineage>
</organism>
<comment type="caution">
    <text evidence="2">The sequence shown here is derived from an EMBL/GenBank/DDBJ whole genome shotgun (WGS) entry which is preliminary data.</text>
</comment>
<feature type="compositionally biased region" description="Basic and acidic residues" evidence="1">
    <location>
        <begin position="107"/>
        <end position="122"/>
    </location>
</feature>
<proteinExistence type="predicted"/>
<reference evidence="2 3" key="1">
    <citation type="submission" date="2023-11" db="EMBL/GenBank/DDBJ databases">
        <authorList>
            <person name="Hedman E."/>
            <person name="Englund M."/>
            <person name="Stromberg M."/>
            <person name="Nyberg Akerstrom W."/>
            <person name="Nylinder S."/>
            <person name="Jareborg N."/>
            <person name="Kallberg Y."/>
            <person name="Kronander E."/>
        </authorList>
    </citation>
    <scope>NUCLEOTIDE SEQUENCE [LARGE SCALE GENOMIC DNA]</scope>
</reference>
<name>A0AAV1L2H0_9NEOP</name>
<dbReference type="AlphaFoldDB" id="A0AAV1L2H0"/>
<protein>
    <submittedName>
        <fullName evidence="2">Uncharacterized protein</fullName>
    </submittedName>
</protein>
<feature type="compositionally biased region" description="Basic and acidic residues" evidence="1">
    <location>
        <begin position="40"/>
        <end position="53"/>
    </location>
</feature>
<evidence type="ECO:0000313" key="2">
    <source>
        <dbReference type="EMBL" id="CAK1588232.1"/>
    </source>
</evidence>
<evidence type="ECO:0000256" key="1">
    <source>
        <dbReference type="SAM" id="MobiDB-lite"/>
    </source>
</evidence>
<evidence type="ECO:0000313" key="3">
    <source>
        <dbReference type="Proteomes" id="UP001314205"/>
    </source>
</evidence>
<feature type="region of interest" description="Disordered" evidence="1">
    <location>
        <begin position="36"/>
        <end position="122"/>
    </location>
</feature>
<accession>A0AAV1L2H0</accession>
<feature type="compositionally biased region" description="Polar residues" evidence="1">
    <location>
        <begin position="90"/>
        <end position="106"/>
    </location>
</feature>
<dbReference type="Proteomes" id="UP001314205">
    <property type="component" value="Unassembled WGS sequence"/>
</dbReference>
<gene>
    <name evidence="2" type="ORF">PARMNEM_LOCUS8891</name>
</gene>
<keyword evidence="3" id="KW-1185">Reference proteome</keyword>
<dbReference type="EMBL" id="CAVLGL010000082">
    <property type="protein sequence ID" value="CAK1588232.1"/>
    <property type="molecule type" value="Genomic_DNA"/>
</dbReference>